<feature type="binding site" evidence="10">
    <location>
        <position position="216"/>
    </location>
    <ligand>
        <name>Zn(2+)</name>
        <dbReference type="ChEBI" id="CHEBI:29105"/>
    </ligand>
</feature>
<protein>
    <recommendedName>
        <fullName evidence="9">NAD-dependent protein deacetylase</fullName>
        <ecNumber evidence="9">2.3.1.286</ecNumber>
    </recommendedName>
</protein>
<dbReference type="InterPro" id="IPR003000">
    <property type="entry name" value="Sirtuin"/>
</dbReference>
<dbReference type="CDD" id="cd01408">
    <property type="entry name" value="SIRT1"/>
    <property type="match status" value="1"/>
</dbReference>
<evidence type="ECO:0000256" key="4">
    <source>
        <dbReference type="ARBA" id="ARBA00022723"/>
    </source>
</evidence>
<dbReference type="RefSeq" id="XP_013777501.1">
    <property type="nucleotide sequence ID" value="XM_013922047.2"/>
</dbReference>
<dbReference type="PROSITE" id="PS50305">
    <property type="entry name" value="SIRTUIN"/>
    <property type="match status" value="1"/>
</dbReference>
<evidence type="ECO:0000256" key="2">
    <source>
        <dbReference type="ARBA" id="ARBA00006924"/>
    </source>
</evidence>
<dbReference type="Gene3D" id="3.40.50.1220">
    <property type="entry name" value="TPP-binding domain"/>
    <property type="match status" value="1"/>
</dbReference>
<accession>A0ABM1B9E6</accession>
<dbReference type="RefSeq" id="XP_013777500.1">
    <property type="nucleotide sequence ID" value="XM_013922046.2"/>
</dbReference>
<feature type="active site" description="Proton acceptor" evidence="10">
    <location>
        <position position="182"/>
    </location>
</feature>
<dbReference type="Gene3D" id="3.30.1600.10">
    <property type="entry name" value="SIR2/SIRT2 'Small Domain"/>
    <property type="match status" value="1"/>
</dbReference>
<dbReference type="Proteomes" id="UP000694941">
    <property type="component" value="Unplaced"/>
</dbReference>
<dbReference type="PANTHER" id="PTHR11085">
    <property type="entry name" value="NAD-DEPENDENT PROTEIN DEACYLASE SIRTUIN-5, MITOCHONDRIAL-RELATED"/>
    <property type="match status" value="1"/>
</dbReference>
<dbReference type="InterPro" id="IPR029035">
    <property type="entry name" value="DHS-like_NAD/FAD-binding_dom"/>
</dbReference>
<comment type="cofactor">
    <cofactor evidence="1 9">
        <name>Zn(2+)</name>
        <dbReference type="ChEBI" id="CHEBI:29105"/>
    </cofactor>
</comment>
<evidence type="ECO:0000256" key="9">
    <source>
        <dbReference type="PIRNR" id="PIRNR037938"/>
    </source>
</evidence>
<proteinExistence type="inferred from homology"/>
<feature type="binding site" evidence="10">
    <location>
        <position position="219"/>
    </location>
    <ligand>
        <name>Zn(2+)</name>
        <dbReference type="ChEBI" id="CHEBI:29105"/>
    </ligand>
</feature>
<comment type="catalytic activity">
    <reaction evidence="8">
        <text>N(6)-tetradecanoyl-L-lysyl-[protein] + NAD(+) + H2O = 2''-O-tetradecanoyl-ADP-D-ribose + nicotinamide + L-lysyl-[protein]</text>
        <dbReference type="Rhea" id="RHEA:70567"/>
        <dbReference type="Rhea" id="RHEA-COMP:9752"/>
        <dbReference type="Rhea" id="RHEA-COMP:15437"/>
        <dbReference type="ChEBI" id="CHEBI:15377"/>
        <dbReference type="ChEBI" id="CHEBI:17154"/>
        <dbReference type="ChEBI" id="CHEBI:29969"/>
        <dbReference type="ChEBI" id="CHEBI:57540"/>
        <dbReference type="ChEBI" id="CHEBI:141129"/>
        <dbReference type="ChEBI" id="CHEBI:189674"/>
    </reaction>
    <physiologicalReaction direction="left-to-right" evidence="8">
        <dbReference type="Rhea" id="RHEA:70568"/>
    </physiologicalReaction>
</comment>
<keyword evidence="5 9" id="KW-0862">Zinc</keyword>
<evidence type="ECO:0000256" key="7">
    <source>
        <dbReference type="ARBA" id="ARBA00048378"/>
    </source>
</evidence>
<dbReference type="InterPro" id="IPR026590">
    <property type="entry name" value="Ssirtuin_cat_dom"/>
</dbReference>
<evidence type="ECO:0000256" key="11">
    <source>
        <dbReference type="SAM" id="MobiDB-lite"/>
    </source>
</evidence>
<evidence type="ECO:0000256" key="6">
    <source>
        <dbReference type="ARBA" id="ARBA00023027"/>
    </source>
</evidence>
<dbReference type="GeneID" id="106462151"/>
<dbReference type="EC" id="2.3.1.286" evidence="9"/>
<sequence length="349" mass="39370">MAEASESVLTKTDECSDDECGSTESPRSVMDVLQELLLSKLRLGDSEEKPIQVLDEVNFDGVVRYMASDKCKNIIVMVGAGISTCAGIPDFRSPDSGIYANLQKYNLPNPMAIFEINYFKENPSPFFQLAKEIYPGKYKPTVCHYFLRLLYEKKKLLRLYTQNVDTLEILAGLPADKVVDAHGTFHTSHCINPACRKLYTLDWMREKIFSDEVPSCTECQDTVKPDIVFFGERLPERFFVSAEEDFPICDLLIIIGTSLSVQPFAGLVDNAPAKTPRFLINKEKVGQSMYPIVLGPGLQFDSETNYRDVMWEGLCDDGCQALADALGWGEELKKLVEDEHSRIDQERQQ</sequence>
<feature type="region of interest" description="Disordered" evidence="11">
    <location>
        <begin position="1"/>
        <end position="25"/>
    </location>
</feature>
<organism evidence="13 15">
    <name type="scientific">Limulus polyphemus</name>
    <name type="common">Atlantic horseshoe crab</name>
    <dbReference type="NCBI Taxonomy" id="6850"/>
    <lineage>
        <taxon>Eukaryota</taxon>
        <taxon>Metazoa</taxon>
        <taxon>Ecdysozoa</taxon>
        <taxon>Arthropoda</taxon>
        <taxon>Chelicerata</taxon>
        <taxon>Merostomata</taxon>
        <taxon>Xiphosura</taxon>
        <taxon>Limulidae</taxon>
        <taxon>Limulus</taxon>
    </lineage>
</organism>
<dbReference type="Pfam" id="PF02146">
    <property type="entry name" value="SIR2"/>
    <property type="match status" value="1"/>
</dbReference>
<reference evidence="14 15" key="1">
    <citation type="submission" date="2025-05" db="UniProtKB">
        <authorList>
            <consortium name="RefSeq"/>
        </authorList>
    </citation>
    <scope>IDENTIFICATION</scope>
    <source>
        <tissue evidence="14 15">Muscle</tissue>
    </source>
</reference>
<dbReference type="RefSeq" id="XP_013777502.1">
    <property type="nucleotide sequence ID" value="XM_013922048.2"/>
</dbReference>
<evidence type="ECO:0000256" key="5">
    <source>
        <dbReference type="ARBA" id="ARBA00022833"/>
    </source>
</evidence>
<evidence type="ECO:0000313" key="13">
    <source>
        <dbReference type="Proteomes" id="UP000694941"/>
    </source>
</evidence>
<comment type="catalytic activity">
    <reaction evidence="7">
        <text>N(6)-hexadecanoyl-L-lysyl-[protein] + NAD(+) + H2O = 2''-O-hexadecanoyl-ADP-D-ribose + nicotinamide + L-lysyl-[protein]</text>
        <dbReference type="Rhea" id="RHEA:70563"/>
        <dbReference type="Rhea" id="RHEA-COMP:9752"/>
        <dbReference type="Rhea" id="RHEA-COMP:14175"/>
        <dbReference type="ChEBI" id="CHEBI:15377"/>
        <dbReference type="ChEBI" id="CHEBI:17154"/>
        <dbReference type="ChEBI" id="CHEBI:29969"/>
        <dbReference type="ChEBI" id="CHEBI:57540"/>
        <dbReference type="ChEBI" id="CHEBI:138936"/>
        <dbReference type="ChEBI" id="CHEBI:189673"/>
    </reaction>
    <physiologicalReaction direction="left-to-right" evidence="7">
        <dbReference type="Rhea" id="RHEA:70564"/>
    </physiologicalReaction>
</comment>
<evidence type="ECO:0000313" key="15">
    <source>
        <dbReference type="RefSeq" id="XP_013777500.1"/>
    </source>
</evidence>
<feature type="binding site" evidence="10">
    <location>
        <position position="190"/>
    </location>
    <ligand>
        <name>Zn(2+)</name>
        <dbReference type="ChEBI" id="CHEBI:29105"/>
    </ligand>
</feature>
<dbReference type="SUPFAM" id="SSF52467">
    <property type="entry name" value="DHS-like NAD/FAD-binding domain"/>
    <property type="match status" value="1"/>
</dbReference>
<keyword evidence="3 9" id="KW-0808">Transferase</keyword>
<dbReference type="PANTHER" id="PTHR11085:SF6">
    <property type="entry name" value="NAD-DEPENDENT PROTEIN DEACETYLASE SIRTUIN-2"/>
    <property type="match status" value="1"/>
</dbReference>
<name>A0ABM1B9E6_LIMPO</name>
<evidence type="ECO:0000259" key="12">
    <source>
        <dbReference type="PROSITE" id="PS50305"/>
    </source>
</evidence>
<feature type="binding site" evidence="10">
    <location>
        <position position="195"/>
    </location>
    <ligand>
        <name>Zn(2+)</name>
        <dbReference type="ChEBI" id="CHEBI:29105"/>
    </ligand>
</feature>
<evidence type="ECO:0000256" key="3">
    <source>
        <dbReference type="ARBA" id="ARBA00022679"/>
    </source>
</evidence>
<dbReference type="InterPro" id="IPR017328">
    <property type="entry name" value="Sirtuin_class_I"/>
</dbReference>
<dbReference type="RefSeq" id="XP_013777499.1">
    <property type="nucleotide sequence ID" value="XM_013922045.2"/>
</dbReference>
<gene>
    <name evidence="14 15 16 17" type="primary">LOC106462151</name>
</gene>
<evidence type="ECO:0000256" key="10">
    <source>
        <dbReference type="PROSITE-ProRule" id="PRU00236"/>
    </source>
</evidence>
<evidence type="ECO:0000256" key="1">
    <source>
        <dbReference type="ARBA" id="ARBA00001947"/>
    </source>
</evidence>
<feature type="domain" description="Deacetylase sirtuin-type" evidence="12">
    <location>
        <begin position="52"/>
        <end position="329"/>
    </location>
</feature>
<dbReference type="InterPro" id="IPR026591">
    <property type="entry name" value="Sirtuin_cat_small_dom_sf"/>
</dbReference>
<keyword evidence="4 9" id="KW-0479">Metal-binding</keyword>
<evidence type="ECO:0000313" key="17">
    <source>
        <dbReference type="RefSeq" id="XP_013777502.1"/>
    </source>
</evidence>
<comment type="similarity">
    <text evidence="2 9">Belongs to the sirtuin family. Class I subfamily.</text>
</comment>
<evidence type="ECO:0000313" key="14">
    <source>
        <dbReference type="RefSeq" id="XP_013777499.1"/>
    </source>
</evidence>
<dbReference type="PIRSF" id="PIRSF037938">
    <property type="entry name" value="SIR2_euk"/>
    <property type="match status" value="1"/>
</dbReference>
<dbReference type="InterPro" id="IPR050134">
    <property type="entry name" value="NAD-dep_sirtuin_deacylases"/>
</dbReference>
<evidence type="ECO:0000256" key="8">
    <source>
        <dbReference type="ARBA" id="ARBA00048905"/>
    </source>
</evidence>
<evidence type="ECO:0000313" key="16">
    <source>
        <dbReference type="RefSeq" id="XP_013777501.1"/>
    </source>
</evidence>
<comment type="catalytic activity">
    <reaction evidence="9">
        <text>N(6)-acetyl-L-lysyl-[protein] + NAD(+) + H2O = 2''-O-acetyl-ADP-D-ribose + nicotinamide + L-lysyl-[protein]</text>
        <dbReference type="Rhea" id="RHEA:43636"/>
        <dbReference type="Rhea" id="RHEA-COMP:9752"/>
        <dbReference type="Rhea" id="RHEA-COMP:10731"/>
        <dbReference type="ChEBI" id="CHEBI:15377"/>
        <dbReference type="ChEBI" id="CHEBI:17154"/>
        <dbReference type="ChEBI" id="CHEBI:29969"/>
        <dbReference type="ChEBI" id="CHEBI:57540"/>
        <dbReference type="ChEBI" id="CHEBI:61930"/>
        <dbReference type="ChEBI" id="CHEBI:83767"/>
        <dbReference type="EC" id="2.3.1.286"/>
    </reaction>
</comment>
<keyword evidence="13" id="KW-1185">Reference proteome</keyword>
<keyword evidence="6 9" id="KW-0520">NAD</keyword>